<keyword evidence="2" id="KW-1185">Reference proteome</keyword>
<organism evidence="1 2">
    <name type="scientific">Ectothiorhodosinus mongolicus</name>
    <dbReference type="NCBI Taxonomy" id="233100"/>
    <lineage>
        <taxon>Bacteria</taxon>
        <taxon>Pseudomonadati</taxon>
        <taxon>Pseudomonadota</taxon>
        <taxon>Gammaproteobacteria</taxon>
        <taxon>Chromatiales</taxon>
        <taxon>Ectothiorhodospiraceae</taxon>
        <taxon>Ectothiorhodosinus</taxon>
    </lineage>
</organism>
<gene>
    <name evidence="1" type="ORF">SAMN05216526_0726</name>
</gene>
<dbReference type="RefSeq" id="WP_076754990.1">
    <property type="nucleotide sequence ID" value="NZ_CP023018.1"/>
</dbReference>
<evidence type="ECO:0000313" key="2">
    <source>
        <dbReference type="Proteomes" id="UP000223759"/>
    </source>
</evidence>
<dbReference type="STRING" id="233100.SAMN05216526_0726"/>
<dbReference type="InterPro" id="IPR036520">
    <property type="entry name" value="UPF0759_sf"/>
</dbReference>
<evidence type="ECO:0008006" key="3">
    <source>
        <dbReference type="Google" id="ProtNLM"/>
    </source>
</evidence>
<dbReference type="OrthoDB" id="9780310at2"/>
<name>A0A1R3VQH9_9GAMM</name>
<dbReference type="AlphaFoldDB" id="A0A1R3VQH9"/>
<evidence type="ECO:0000313" key="1">
    <source>
        <dbReference type="EMBL" id="SIT66942.1"/>
    </source>
</evidence>
<proteinExistence type="predicted"/>
<sequence length="194" mass="21106">MQPKIRVGGWDWAGPQFQNGFYPADLPEDWQLPFYANEYAQVLLPQQRWQAASRDDWQEWRSEVSEGFGFYLQLEQPESFELAALETARAVLGPQLVGLVQCAGEPVLLASGVPVWSIAAPEASHRVWTADSGAVSCGPVGLLKQADFSDLRALRAQIEAFAGACESEEAVLFIDASPAALDQAEAILSLLGLA</sequence>
<reference evidence="1 2" key="1">
    <citation type="submission" date="2017-01" db="EMBL/GenBank/DDBJ databases">
        <authorList>
            <person name="Mah S.A."/>
            <person name="Swanson W.J."/>
            <person name="Moy G.W."/>
            <person name="Vacquier V.D."/>
        </authorList>
    </citation>
    <scope>NUCLEOTIDE SEQUENCE [LARGE SCALE GENOMIC DNA]</scope>
    <source>
        <strain evidence="1 2">M9</strain>
    </source>
</reference>
<dbReference type="Gene3D" id="3.20.20.410">
    <property type="entry name" value="Protein of unknown function UPF0759"/>
    <property type="match status" value="1"/>
</dbReference>
<accession>A0A1R3VQH9</accession>
<dbReference type="SUPFAM" id="SSF117396">
    <property type="entry name" value="TM1631-like"/>
    <property type="match status" value="1"/>
</dbReference>
<dbReference type="EMBL" id="FTPK01000001">
    <property type="protein sequence ID" value="SIT66942.1"/>
    <property type="molecule type" value="Genomic_DNA"/>
</dbReference>
<protein>
    <recommendedName>
        <fullName evidence="3">DUF72 domain-containing protein</fullName>
    </recommendedName>
</protein>
<dbReference type="Proteomes" id="UP000223759">
    <property type="component" value="Unassembled WGS sequence"/>
</dbReference>